<name>A0A4S1XJ22_9SPHN</name>
<comment type="caution">
    <text evidence="1">The sequence shown here is derived from an EMBL/GenBank/DDBJ whole genome shotgun (WGS) entry which is preliminary data.</text>
</comment>
<keyword evidence="2" id="KW-1185">Reference proteome</keyword>
<gene>
    <name evidence="1" type="ORF">E5A73_01120</name>
</gene>
<sequence>MIKDELSRRTRSDRTQVTFTKRDPPAWLLAFWKEIDDKTWGRGFDCLAEDAICNLGVADWHGRETIRQNLKAFIDTGFTAHHDVLEYWDSAHLKVFRGKVLMTPDDASHPPLAPTMTHFFHMDECDTSQVKHWYGAVGPVAFA</sequence>
<dbReference type="SUPFAM" id="SSF54427">
    <property type="entry name" value="NTF2-like"/>
    <property type="match status" value="1"/>
</dbReference>
<dbReference type="Proteomes" id="UP000306147">
    <property type="component" value="Unassembled WGS sequence"/>
</dbReference>
<accession>A0A4S1XJ22</accession>
<evidence type="ECO:0000313" key="2">
    <source>
        <dbReference type="Proteomes" id="UP000306147"/>
    </source>
</evidence>
<proteinExistence type="predicted"/>
<dbReference type="OrthoDB" id="117331at2"/>
<dbReference type="EMBL" id="SRXT01000001">
    <property type="protein sequence ID" value="TGX55760.1"/>
    <property type="molecule type" value="Genomic_DNA"/>
</dbReference>
<reference evidence="1 2" key="1">
    <citation type="submission" date="2019-04" db="EMBL/GenBank/DDBJ databases">
        <title>Sphingomonas psychrotolerans sp. nov., isolated from soil in the Tianshan Mountains, Xinjiang, China.</title>
        <authorList>
            <person name="Luo Y."/>
            <person name="Sheng H."/>
        </authorList>
    </citation>
    <scope>NUCLEOTIDE SEQUENCE [LARGE SCALE GENOMIC DNA]</scope>
    <source>
        <strain evidence="1 2">ZFGT-11</strain>
    </source>
</reference>
<dbReference type="InterPro" id="IPR032710">
    <property type="entry name" value="NTF2-like_dom_sf"/>
</dbReference>
<protein>
    <submittedName>
        <fullName evidence="1">Nuclear transport factor 2 family protein</fullName>
    </submittedName>
</protein>
<dbReference type="RefSeq" id="WP_135961960.1">
    <property type="nucleotide sequence ID" value="NZ_SRXT01000001.1"/>
</dbReference>
<dbReference type="AlphaFoldDB" id="A0A4S1XJ22"/>
<evidence type="ECO:0000313" key="1">
    <source>
        <dbReference type="EMBL" id="TGX55760.1"/>
    </source>
</evidence>
<organism evidence="1 2">
    <name type="scientific">Sphingomonas gei</name>
    <dbReference type="NCBI Taxonomy" id="1395960"/>
    <lineage>
        <taxon>Bacteria</taxon>
        <taxon>Pseudomonadati</taxon>
        <taxon>Pseudomonadota</taxon>
        <taxon>Alphaproteobacteria</taxon>
        <taxon>Sphingomonadales</taxon>
        <taxon>Sphingomonadaceae</taxon>
        <taxon>Sphingomonas</taxon>
    </lineage>
</organism>